<accession>A0A1V0B3S9</accession>
<proteinExistence type="predicted"/>
<dbReference type="RefSeq" id="WP_080049418.1">
    <property type="nucleotide sequence ID" value="NZ_CP020100.1"/>
</dbReference>
<organism evidence="3 4">
    <name type="scientific">Halopseudomonas phragmitis</name>
    <dbReference type="NCBI Taxonomy" id="1931241"/>
    <lineage>
        <taxon>Bacteria</taxon>
        <taxon>Pseudomonadati</taxon>
        <taxon>Pseudomonadota</taxon>
        <taxon>Gammaproteobacteria</taxon>
        <taxon>Pseudomonadales</taxon>
        <taxon>Pseudomonadaceae</taxon>
        <taxon>Halopseudomonas</taxon>
    </lineage>
</organism>
<dbReference type="STRING" id="1931241.BVH74_07260"/>
<name>A0A1V0B3S9_9GAMM</name>
<evidence type="ECO:0000256" key="1">
    <source>
        <dbReference type="SAM" id="SignalP"/>
    </source>
</evidence>
<evidence type="ECO:0000313" key="4">
    <source>
        <dbReference type="Proteomes" id="UP000243488"/>
    </source>
</evidence>
<dbReference type="EMBL" id="CP020100">
    <property type="protein sequence ID" value="AQZ94565.1"/>
    <property type="molecule type" value="Genomic_DNA"/>
</dbReference>
<dbReference type="InterPro" id="IPR018637">
    <property type="entry name" value="DUF2059"/>
</dbReference>
<evidence type="ECO:0000313" key="3">
    <source>
        <dbReference type="EMBL" id="AQZ94565.1"/>
    </source>
</evidence>
<dbReference type="Proteomes" id="UP000243488">
    <property type="component" value="Chromosome"/>
</dbReference>
<dbReference type="Pfam" id="PF09832">
    <property type="entry name" value="DUF2059"/>
    <property type="match status" value="1"/>
</dbReference>
<dbReference type="AlphaFoldDB" id="A0A1V0B3S9"/>
<dbReference type="KEGG" id="ppha:BVH74_07260"/>
<feature type="signal peptide" evidence="1">
    <location>
        <begin position="1"/>
        <end position="27"/>
    </location>
</feature>
<keyword evidence="1" id="KW-0732">Signal</keyword>
<evidence type="ECO:0000259" key="2">
    <source>
        <dbReference type="Pfam" id="PF09832"/>
    </source>
</evidence>
<keyword evidence="4" id="KW-1185">Reference proteome</keyword>
<sequence length="249" mass="27467">MHSRLFHRFCAPLLSSALLLVSLNLQANTAELYQVSGMHQHQEHFQQALQKAQQRYANQLPANVYQTLVRQSNQRFEPNAMHDRAQGRLAVSLDPNTHQQALGFYQSTLGRKVVQLETSATAPTNVAAMQAGLPPQTLSPERQALLGRLGNSLPALDLGVEVSMALANLATQSANDFLGGLMQIPDGLVNSRRENLRSQMQPNLGETLAYVYRDLSDAELGQYASWSESNAGRQFYRAVEAAVRDALNP</sequence>
<feature type="domain" description="DUF2059" evidence="2">
    <location>
        <begin position="80"/>
        <end position="132"/>
    </location>
</feature>
<reference evidence="3 4" key="1">
    <citation type="submission" date="2017-03" db="EMBL/GenBank/DDBJ databases">
        <title>Complete genome sequence of the novel DNRA strain Pseudomonas sp. S-6-2 isolated from Chinese polluted river sediment. Journal of Biotechnology.</title>
        <authorList>
            <person name="Li J."/>
            <person name="Xiang F."/>
            <person name="Wang L."/>
            <person name="Xi L."/>
            <person name="Liu J."/>
        </authorList>
    </citation>
    <scope>NUCLEOTIDE SEQUENCE [LARGE SCALE GENOMIC DNA]</scope>
    <source>
        <strain evidence="3 4">S-6-2</strain>
    </source>
</reference>
<protein>
    <recommendedName>
        <fullName evidence="2">DUF2059 domain-containing protein</fullName>
    </recommendedName>
</protein>
<feature type="chain" id="PRO_5013024854" description="DUF2059 domain-containing protein" evidence="1">
    <location>
        <begin position="28"/>
        <end position="249"/>
    </location>
</feature>
<gene>
    <name evidence="3" type="ORF">BVH74_07260</name>
</gene>